<dbReference type="InterPro" id="IPR018530">
    <property type="entry name" value="SiaC"/>
</dbReference>
<feature type="domain" description="SiaC family regulatory phosphoprotein" evidence="1">
    <location>
        <begin position="7"/>
        <end position="132"/>
    </location>
</feature>
<name>A0A916JSS7_9FLAO</name>
<dbReference type="Proteomes" id="UP000683507">
    <property type="component" value="Chromosome"/>
</dbReference>
<keyword evidence="3" id="KW-1185">Reference proteome</keyword>
<dbReference type="Pfam" id="PF09345">
    <property type="entry name" value="SiaC"/>
    <property type="match status" value="1"/>
</dbReference>
<proteinExistence type="predicted"/>
<evidence type="ECO:0000259" key="1">
    <source>
        <dbReference type="Pfam" id="PF09345"/>
    </source>
</evidence>
<reference evidence="2" key="1">
    <citation type="submission" date="2021-04" db="EMBL/GenBank/DDBJ databases">
        <authorList>
            <person name="Rodrigo-Torres L."/>
            <person name="Arahal R. D."/>
            <person name="Lucena T."/>
        </authorList>
    </citation>
    <scope>NUCLEOTIDE SEQUENCE</scope>
    <source>
        <strain evidence="2">AS29M-1</strain>
    </source>
</reference>
<accession>A0A916JSS7</accession>
<dbReference type="RefSeq" id="WP_258543675.1">
    <property type="nucleotide sequence ID" value="NZ_OU015584.1"/>
</dbReference>
<evidence type="ECO:0000313" key="2">
    <source>
        <dbReference type="EMBL" id="CAG5087519.1"/>
    </source>
</evidence>
<evidence type="ECO:0000313" key="3">
    <source>
        <dbReference type="Proteomes" id="UP000683507"/>
    </source>
</evidence>
<gene>
    <name evidence="2" type="ORF">CRYO30217_03503</name>
</gene>
<organism evidence="2 3">
    <name type="scientific">Parvicella tangerina</name>
    <dbReference type="NCBI Taxonomy" id="2829795"/>
    <lineage>
        <taxon>Bacteria</taxon>
        <taxon>Pseudomonadati</taxon>
        <taxon>Bacteroidota</taxon>
        <taxon>Flavobacteriia</taxon>
        <taxon>Flavobacteriales</taxon>
        <taxon>Parvicellaceae</taxon>
        <taxon>Parvicella</taxon>
    </lineage>
</organism>
<protein>
    <recommendedName>
        <fullName evidence="1">SiaC family regulatory phosphoprotein domain-containing protein</fullName>
    </recommendedName>
</protein>
<dbReference type="AlphaFoldDB" id="A0A916JSS7"/>
<dbReference type="KEGG" id="ptan:CRYO30217_03503"/>
<dbReference type="EMBL" id="OU015584">
    <property type="protein sequence ID" value="CAG5087519.1"/>
    <property type="molecule type" value="Genomic_DNA"/>
</dbReference>
<sequence length="134" mass="15647">MEKIVLEGTDNTPELNLDHEGHSLLFRGDSRPEDVRTFYLPVLDWLENYEKQLFFLIDQGGEITVKCNFEFEYFNSSSAKYLMDIISKLGDIANINGVTLEMNWYYDAMDEDMLESGEEFEDMLGVKFNFIKVD</sequence>